<proteinExistence type="predicted"/>
<feature type="compositionally biased region" description="Low complexity" evidence="2">
    <location>
        <begin position="143"/>
        <end position="161"/>
    </location>
</feature>
<keyword evidence="1" id="KW-0175">Coiled coil</keyword>
<protein>
    <submittedName>
        <fullName evidence="3">Uncharacterized protein</fullName>
    </submittedName>
</protein>
<organism evidence="3 4">
    <name type="scientific">Halomarina halobia</name>
    <dbReference type="NCBI Taxonomy" id="3033386"/>
    <lineage>
        <taxon>Archaea</taxon>
        <taxon>Methanobacteriati</taxon>
        <taxon>Methanobacteriota</taxon>
        <taxon>Stenosarchaea group</taxon>
        <taxon>Halobacteria</taxon>
        <taxon>Halobacteriales</taxon>
        <taxon>Natronomonadaceae</taxon>
        <taxon>Halomarina</taxon>
    </lineage>
</organism>
<feature type="region of interest" description="Disordered" evidence="2">
    <location>
        <begin position="137"/>
        <end position="161"/>
    </location>
</feature>
<dbReference type="InterPro" id="IPR057178">
    <property type="entry name" value="DUF7856"/>
</dbReference>
<dbReference type="Proteomes" id="UP001596547">
    <property type="component" value="Unassembled WGS sequence"/>
</dbReference>
<dbReference type="Pfam" id="PF25254">
    <property type="entry name" value="DUF7856"/>
    <property type="match status" value="2"/>
</dbReference>
<evidence type="ECO:0000256" key="1">
    <source>
        <dbReference type="SAM" id="Coils"/>
    </source>
</evidence>
<dbReference type="EMBL" id="JBHTBF010000002">
    <property type="protein sequence ID" value="MFC7317551.1"/>
    <property type="molecule type" value="Genomic_DNA"/>
</dbReference>
<reference evidence="3 4" key="1">
    <citation type="journal article" date="2019" name="Int. J. Syst. Evol. Microbiol.">
        <title>The Global Catalogue of Microorganisms (GCM) 10K type strain sequencing project: providing services to taxonomists for standard genome sequencing and annotation.</title>
        <authorList>
            <consortium name="The Broad Institute Genomics Platform"/>
            <consortium name="The Broad Institute Genome Sequencing Center for Infectious Disease"/>
            <person name="Wu L."/>
            <person name="Ma J."/>
        </authorList>
    </citation>
    <scope>NUCLEOTIDE SEQUENCE [LARGE SCALE GENOMIC DNA]</scope>
    <source>
        <strain evidence="3 4">PSR21</strain>
    </source>
</reference>
<dbReference type="RefSeq" id="WP_276303202.1">
    <property type="nucleotide sequence ID" value="NZ_CP119992.1"/>
</dbReference>
<keyword evidence="4" id="KW-1185">Reference proteome</keyword>
<evidence type="ECO:0000313" key="3">
    <source>
        <dbReference type="EMBL" id="MFC7317551.1"/>
    </source>
</evidence>
<comment type="caution">
    <text evidence="3">The sequence shown here is derived from an EMBL/GenBank/DDBJ whole genome shotgun (WGS) entry which is preliminary data.</text>
</comment>
<evidence type="ECO:0000256" key="2">
    <source>
        <dbReference type="SAM" id="MobiDB-lite"/>
    </source>
</evidence>
<name>A0ABD6AAF0_9EURY</name>
<evidence type="ECO:0000313" key="4">
    <source>
        <dbReference type="Proteomes" id="UP001596547"/>
    </source>
</evidence>
<feature type="coiled-coil region" evidence="1">
    <location>
        <begin position="102"/>
        <end position="136"/>
    </location>
</feature>
<dbReference type="AlphaFoldDB" id="A0ABD6AAF0"/>
<accession>A0ABD6AAF0</accession>
<gene>
    <name evidence="3" type="ORF">ACFQPE_12235</name>
</gene>
<dbReference type="GeneID" id="79315776"/>
<sequence>MRVHLPSETLTGDAIDLRGRGLTVERVARAVREADSFVECPRPGALHERAGVVREAAALRVRTALALAARSRGLAAPQDDERARLERRLEALGDEPVERVDASDVRRRVADAASDVARLRERVAALQGRVRALRGTGDEAGVADAPGPTSSDPADPTDPFAADGVTATLAVLRVGEVRAPVVLACDRFDGAAAAAEWLDAPVLRL</sequence>